<evidence type="ECO:0000313" key="5">
    <source>
        <dbReference type="EMBL" id="KOO67024.1"/>
    </source>
</evidence>
<proteinExistence type="predicted"/>
<dbReference type="RefSeq" id="WP_053399160.1">
    <property type="nucleotide sequence ID" value="NZ_LFQU01000040.1"/>
</dbReference>
<dbReference type="PROSITE" id="PS01124">
    <property type="entry name" value="HTH_ARAC_FAMILY_2"/>
    <property type="match status" value="1"/>
</dbReference>
<feature type="domain" description="HTH araC/xylS-type" evidence="4">
    <location>
        <begin position="194"/>
        <end position="292"/>
    </location>
</feature>
<keyword evidence="1" id="KW-0805">Transcription regulation</keyword>
<dbReference type="PANTHER" id="PTHR43280:SF32">
    <property type="entry name" value="TRANSCRIPTIONAL REGULATORY PROTEIN"/>
    <property type="match status" value="1"/>
</dbReference>
<evidence type="ECO:0000259" key="4">
    <source>
        <dbReference type="PROSITE" id="PS01124"/>
    </source>
</evidence>
<dbReference type="Proteomes" id="UP000036951">
    <property type="component" value="Unassembled WGS sequence"/>
</dbReference>
<evidence type="ECO:0000256" key="3">
    <source>
        <dbReference type="ARBA" id="ARBA00023163"/>
    </source>
</evidence>
<dbReference type="InterPro" id="IPR037923">
    <property type="entry name" value="HTH-like"/>
</dbReference>
<protein>
    <submittedName>
        <fullName evidence="5">AraC family transcriptional regulator</fullName>
    </submittedName>
</protein>
<evidence type="ECO:0000313" key="6">
    <source>
        <dbReference type="Proteomes" id="UP000036951"/>
    </source>
</evidence>
<dbReference type="Pfam" id="PF12833">
    <property type="entry name" value="HTH_18"/>
    <property type="match status" value="1"/>
</dbReference>
<dbReference type="GO" id="GO:0003700">
    <property type="term" value="F:DNA-binding transcription factor activity"/>
    <property type="evidence" value="ECO:0007669"/>
    <property type="project" value="InterPro"/>
</dbReference>
<name>A0A8E1UQ35_9BACT</name>
<dbReference type="AlphaFoldDB" id="A0A8E1UQ35"/>
<dbReference type="InterPro" id="IPR009057">
    <property type="entry name" value="Homeodomain-like_sf"/>
</dbReference>
<keyword evidence="6" id="KW-1185">Reference proteome</keyword>
<evidence type="ECO:0000256" key="1">
    <source>
        <dbReference type="ARBA" id="ARBA00023015"/>
    </source>
</evidence>
<organism evidence="5 6">
    <name type="scientific">Xylanibacter rarus</name>
    <dbReference type="NCBI Taxonomy" id="1676614"/>
    <lineage>
        <taxon>Bacteria</taxon>
        <taxon>Pseudomonadati</taxon>
        <taxon>Bacteroidota</taxon>
        <taxon>Bacteroidia</taxon>
        <taxon>Bacteroidales</taxon>
        <taxon>Prevotellaceae</taxon>
        <taxon>Xylanibacter</taxon>
    </lineage>
</organism>
<dbReference type="OrthoDB" id="1372329at2"/>
<reference evidence="5 6" key="1">
    <citation type="submission" date="2015-06" db="EMBL/GenBank/DDBJ databases">
        <title>Prevotella sp. 109, sp. nov., a novel member of the family Prevotellaceae isolated from human faeces.</title>
        <authorList>
            <person name="Shkoporov A.N."/>
            <person name="Chaplin A.V."/>
            <person name="Kafarskaia L.I."/>
            <person name="Efimov B.A."/>
        </authorList>
    </citation>
    <scope>NUCLEOTIDE SEQUENCE [LARGE SCALE GENOMIC DNA]</scope>
    <source>
        <strain evidence="5 6">109</strain>
    </source>
</reference>
<keyword evidence="2" id="KW-0238">DNA-binding</keyword>
<accession>A0A8E1UQ35</accession>
<comment type="caution">
    <text evidence="5">The sequence shown here is derived from an EMBL/GenBank/DDBJ whole genome shotgun (WGS) entry which is preliminary data.</text>
</comment>
<dbReference type="GO" id="GO:0043565">
    <property type="term" value="F:sequence-specific DNA binding"/>
    <property type="evidence" value="ECO:0007669"/>
    <property type="project" value="InterPro"/>
</dbReference>
<sequence>MGQKGLISVSTFSVAKEYNFSRIDDDIILFDNFGKLPVPCEPSRNMGLIIGLCLQGSFRYTADTVEQCVHAGEAMIIHEGQVVDNYQRSDDVEGIAIMMSYDFFHEIVKGFHELSSLFLFSRSHPVFMLQPNEVKDVVDYFTMIKNRVDDGSRPFRRDVVRMLISAMIYDLSNAIYRIQLRSDRKPTRAEAIFSDFIRLVEQNYRSERRVGWYAHEMCITAKYLSETVKMVSRRTPNDWIDNYVVMELRVLLKNTTKSIKEISQDMCFPNQSFMGKYFKEHVGMSPMSYRKS</sequence>
<keyword evidence="3" id="KW-0804">Transcription</keyword>
<dbReference type="SUPFAM" id="SSF46689">
    <property type="entry name" value="Homeodomain-like"/>
    <property type="match status" value="1"/>
</dbReference>
<gene>
    <name evidence="5" type="ORF">ACU52_13415</name>
</gene>
<dbReference type="SMART" id="SM00342">
    <property type="entry name" value="HTH_ARAC"/>
    <property type="match status" value="1"/>
</dbReference>
<dbReference type="InterPro" id="IPR018060">
    <property type="entry name" value="HTH_AraC"/>
</dbReference>
<dbReference type="SUPFAM" id="SSF51215">
    <property type="entry name" value="Regulatory protein AraC"/>
    <property type="match status" value="1"/>
</dbReference>
<dbReference type="Gene3D" id="1.10.10.60">
    <property type="entry name" value="Homeodomain-like"/>
    <property type="match status" value="1"/>
</dbReference>
<evidence type="ECO:0000256" key="2">
    <source>
        <dbReference type="ARBA" id="ARBA00023125"/>
    </source>
</evidence>
<dbReference type="PANTHER" id="PTHR43280">
    <property type="entry name" value="ARAC-FAMILY TRANSCRIPTIONAL REGULATOR"/>
    <property type="match status" value="1"/>
</dbReference>
<dbReference type="EMBL" id="LFQU01000040">
    <property type="protein sequence ID" value="KOO67024.1"/>
    <property type="molecule type" value="Genomic_DNA"/>
</dbReference>